<sequence length="131" mass="14542">MGCECPFYIMWLLSGVRTADTCTITDCVLDLIYRSIKSAKSAGMDIPYLDSVEWFIGHMKSQYTVQHTAEEIFAVHQLTASPHHMKTSPLTTELLKPEPTHQESPSDTSAATKTVLHICGYLLLALSVSHT</sequence>
<organism evidence="2 3">
    <name type="scientific">Coptotermes formosanus</name>
    <name type="common">Formosan subterranean termite</name>
    <dbReference type="NCBI Taxonomy" id="36987"/>
    <lineage>
        <taxon>Eukaryota</taxon>
        <taxon>Metazoa</taxon>
        <taxon>Ecdysozoa</taxon>
        <taxon>Arthropoda</taxon>
        <taxon>Hexapoda</taxon>
        <taxon>Insecta</taxon>
        <taxon>Pterygota</taxon>
        <taxon>Neoptera</taxon>
        <taxon>Polyneoptera</taxon>
        <taxon>Dictyoptera</taxon>
        <taxon>Blattodea</taxon>
        <taxon>Blattoidea</taxon>
        <taxon>Termitoidae</taxon>
        <taxon>Rhinotermitidae</taxon>
        <taxon>Coptotermes</taxon>
    </lineage>
</organism>
<evidence type="ECO:0000313" key="2">
    <source>
        <dbReference type="EMBL" id="GFG38939.1"/>
    </source>
</evidence>
<proteinExistence type="predicted"/>
<evidence type="ECO:0000313" key="3">
    <source>
        <dbReference type="Proteomes" id="UP000502823"/>
    </source>
</evidence>
<dbReference type="AlphaFoldDB" id="A0A6L2Q2A5"/>
<dbReference type="InParanoid" id="A0A6L2Q2A5"/>
<keyword evidence="1" id="KW-0732">Signal</keyword>
<dbReference type="Proteomes" id="UP000502823">
    <property type="component" value="Unassembled WGS sequence"/>
</dbReference>
<reference evidence="3" key="1">
    <citation type="submission" date="2020-01" db="EMBL/GenBank/DDBJ databases">
        <title>Draft genome sequence of the Termite Coptotermes fromosanus.</title>
        <authorList>
            <person name="Itakura S."/>
            <person name="Yosikawa Y."/>
            <person name="Umezawa K."/>
        </authorList>
    </citation>
    <scope>NUCLEOTIDE SEQUENCE [LARGE SCALE GENOMIC DNA]</scope>
</reference>
<dbReference type="EMBL" id="BLKM01000837">
    <property type="protein sequence ID" value="GFG38939.1"/>
    <property type="molecule type" value="Genomic_DNA"/>
</dbReference>
<accession>A0A6L2Q2A5</accession>
<feature type="signal peptide" evidence="1">
    <location>
        <begin position="1"/>
        <end position="21"/>
    </location>
</feature>
<gene>
    <name evidence="2" type="ORF">Cfor_10227</name>
</gene>
<keyword evidence="3" id="KW-1185">Reference proteome</keyword>
<feature type="chain" id="PRO_5026859744" evidence="1">
    <location>
        <begin position="22"/>
        <end position="131"/>
    </location>
</feature>
<comment type="caution">
    <text evidence="2">The sequence shown here is derived from an EMBL/GenBank/DDBJ whole genome shotgun (WGS) entry which is preliminary data.</text>
</comment>
<protein>
    <submittedName>
        <fullName evidence="2">Uncharacterized protein</fullName>
    </submittedName>
</protein>
<evidence type="ECO:0000256" key="1">
    <source>
        <dbReference type="SAM" id="SignalP"/>
    </source>
</evidence>
<name>A0A6L2Q2A5_COPFO</name>